<gene>
    <name evidence="3" type="ORF">AAEO56_15380</name>
</gene>
<keyword evidence="1" id="KW-0472">Membrane</keyword>
<protein>
    <submittedName>
        <fullName evidence="3">M56 family metallopeptidase</fullName>
    </submittedName>
</protein>
<dbReference type="PANTHER" id="PTHR34978:SF3">
    <property type="entry name" value="SLR0241 PROTEIN"/>
    <property type="match status" value="1"/>
</dbReference>
<dbReference type="RefSeq" id="WP_341697949.1">
    <property type="nucleotide sequence ID" value="NZ_JBBYHR010000009.1"/>
</dbReference>
<feature type="transmembrane region" description="Helical" evidence="1">
    <location>
        <begin position="34"/>
        <end position="55"/>
    </location>
</feature>
<sequence length="438" mass="49158">MTDFLITSTISMGVLLAAYHLLLEREKMHRFNRFYLLAAIIFSFVIPFVTLPAVITVMPQVTGGAPASALLPATTTAAAVAPQAVNYWPYIGWGIYGLVAFGLAIRFAGNIRRFYKIKKQGRTIAYEDVALVILKDEILPHTFLNNIFISEKDYEEQIAAPELLTHELTHIHQRHTLDILFIELVKTLFWFNPLVYLYKRAIQMNHEFLADENVISKHPDVPAYQHLLLEKAIPSPVYALASTINFNVTKKRFIMMTKTTTKTRAALLQFAVLPVIATLMLLSCSTSDIVENKTASAIVTKNIAPTGSIEVTTVTEDEKKVLLVSDPKTFDDPAAGYKRIKITDKEKDGSTTEKITYRKDEPEPYDWDHSSEAAKIDPNELVSIDVFSVSDAQLDSLKTLDPGKYGNYEPKSCSIIVYKQKDGKTIKEVVHRKSVAVN</sequence>
<dbReference type="EMBL" id="JBBYHR010000009">
    <property type="protein sequence ID" value="MEL1245655.1"/>
    <property type="molecule type" value="Genomic_DNA"/>
</dbReference>
<dbReference type="InterPro" id="IPR052173">
    <property type="entry name" value="Beta-lactam_resp_regulator"/>
</dbReference>
<comment type="caution">
    <text evidence="3">The sequence shown here is derived from an EMBL/GenBank/DDBJ whole genome shotgun (WGS) entry which is preliminary data.</text>
</comment>
<name>A0ABU9HZQ5_9FLAO</name>
<keyword evidence="1" id="KW-0812">Transmembrane</keyword>
<evidence type="ECO:0000313" key="4">
    <source>
        <dbReference type="Proteomes" id="UP001464555"/>
    </source>
</evidence>
<feature type="transmembrane region" description="Helical" evidence="1">
    <location>
        <begin position="6"/>
        <end position="22"/>
    </location>
</feature>
<feature type="transmembrane region" description="Helical" evidence="1">
    <location>
        <begin position="90"/>
        <end position="109"/>
    </location>
</feature>
<dbReference type="PANTHER" id="PTHR34978">
    <property type="entry name" value="POSSIBLE SENSOR-TRANSDUCER PROTEIN BLAR"/>
    <property type="match status" value="1"/>
</dbReference>
<proteinExistence type="predicted"/>
<evidence type="ECO:0000313" key="3">
    <source>
        <dbReference type="EMBL" id="MEL1245655.1"/>
    </source>
</evidence>
<evidence type="ECO:0000259" key="2">
    <source>
        <dbReference type="Pfam" id="PF05569"/>
    </source>
</evidence>
<dbReference type="CDD" id="cd07341">
    <property type="entry name" value="M56_BlaR1_MecR1_like"/>
    <property type="match status" value="1"/>
</dbReference>
<dbReference type="Pfam" id="PF05569">
    <property type="entry name" value="Peptidase_M56"/>
    <property type="match status" value="1"/>
</dbReference>
<accession>A0ABU9HZQ5</accession>
<evidence type="ECO:0000256" key="1">
    <source>
        <dbReference type="SAM" id="Phobius"/>
    </source>
</evidence>
<feature type="transmembrane region" description="Helical" evidence="1">
    <location>
        <begin position="265"/>
        <end position="283"/>
    </location>
</feature>
<feature type="domain" description="Peptidase M56" evidence="2">
    <location>
        <begin position="164"/>
        <end position="255"/>
    </location>
</feature>
<dbReference type="InterPro" id="IPR008756">
    <property type="entry name" value="Peptidase_M56"/>
</dbReference>
<organism evidence="3 4">
    <name type="scientific">Flavobacterium arundinis</name>
    <dbReference type="NCBI Taxonomy" id="3139143"/>
    <lineage>
        <taxon>Bacteria</taxon>
        <taxon>Pseudomonadati</taxon>
        <taxon>Bacteroidota</taxon>
        <taxon>Flavobacteriia</taxon>
        <taxon>Flavobacteriales</taxon>
        <taxon>Flavobacteriaceae</taxon>
        <taxon>Flavobacterium</taxon>
    </lineage>
</organism>
<keyword evidence="4" id="KW-1185">Reference proteome</keyword>
<dbReference type="Proteomes" id="UP001464555">
    <property type="component" value="Unassembled WGS sequence"/>
</dbReference>
<reference evidence="3 4" key="1">
    <citation type="submission" date="2024-04" db="EMBL/GenBank/DDBJ databases">
        <title>Flavobacterium sp. DGU11 16S ribosomal RNA gene Genome sequencing and assembly.</title>
        <authorList>
            <person name="Park S."/>
        </authorList>
    </citation>
    <scope>NUCLEOTIDE SEQUENCE [LARGE SCALE GENOMIC DNA]</scope>
    <source>
        <strain evidence="3 4">DGU11</strain>
    </source>
</reference>
<keyword evidence="1" id="KW-1133">Transmembrane helix</keyword>